<evidence type="ECO:0000256" key="1">
    <source>
        <dbReference type="SAM" id="Phobius"/>
    </source>
</evidence>
<reference evidence="3 4" key="1">
    <citation type="journal article" date="2016" name="Nat. Commun.">
        <title>Thousands of microbial genomes shed light on interconnected biogeochemical processes in an aquifer system.</title>
        <authorList>
            <person name="Anantharaman K."/>
            <person name="Brown C.T."/>
            <person name="Hug L.A."/>
            <person name="Sharon I."/>
            <person name="Castelle C.J."/>
            <person name="Probst A.J."/>
            <person name="Thomas B.C."/>
            <person name="Singh A."/>
            <person name="Wilkins M.J."/>
            <person name="Karaoz U."/>
            <person name="Brodie E.L."/>
            <person name="Williams K.H."/>
            <person name="Hubbard S.S."/>
            <person name="Banfield J.F."/>
        </authorList>
    </citation>
    <scope>NUCLEOTIDE SEQUENCE [LARGE SCALE GENOMIC DNA]</scope>
</reference>
<keyword evidence="2" id="KW-0732">Signal</keyword>
<dbReference type="PANTHER" id="PTHR41771">
    <property type="entry name" value="MEMBRANE PROTEIN-RELATED"/>
    <property type="match status" value="1"/>
</dbReference>
<keyword evidence="1" id="KW-0812">Transmembrane</keyword>
<evidence type="ECO:0000256" key="2">
    <source>
        <dbReference type="SAM" id="SignalP"/>
    </source>
</evidence>
<organism evidence="3 4">
    <name type="scientific">Candidatus Uhrbacteria bacterium RIFCSPHIGHO2_01_FULL_63_20</name>
    <dbReference type="NCBI Taxonomy" id="1802385"/>
    <lineage>
        <taxon>Bacteria</taxon>
        <taxon>Candidatus Uhriibacteriota</taxon>
    </lineage>
</organism>
<feature type="transmembrane region" description="Helical" evidence="1">
    <location>
        <begin position="159"/>
        <end position="176"/>
    </location>
</feature>
<keyword evidence="1" id="KW-1133">Transmembrane helix</keyword>
<feature type="transmembrane region" description="Helical" evidence="1">
    <location>
        <begin position="109"/>
        <end position="127"/>
    </location>
</feature>
<feature type="transmembrane region" description="Helical" evidence="1">
    <location>
        <begin position="236"/>
        <end position="254"/>
    </location>
</feature>
<dbReference type="Proteomes" id="UP000177885">
    <property type="component" value="Unassembled WGS sequence"/>
</dbReference>
<keyword evidence="1" id="KW-0472">Membrane</keyword>
<dbReference type="InterPro" id="IPR012507">
    <property type="entry name" value="YibE_F"/>
</dbReference>
<feature type="transmembrane region" description="Helical" evidence="1">
    <location>
        <begin position="329"/>
        <end position="351"/>
    </location>
</feature>
<dbReference type="EMBL" id="MGDT01000007">
    <property type="protein sequence ID" value="OGL66475.1"/>
    <property type="molecule type" value="Genomic_DNA"/>
</dbReference>
<evidence type="ECO:0000313" key="4">
    <source>
        <dbReference type="Proteomes" id="UP000177885"/>
    </source>
</evidence>
<dbReference type="Pfam" id="PF07907">
    <property type="entry name" value="YibE_F"/>
    <property type="match status" value="1"/>
</dbReference>
<dbReference type="STRING" id="1802385.A2856_02170"/>
<proteinExistence type="predicted"/>
<sequence>MKRIASFLFILLLPISVFAQEPAASAPSESREEQAVVQRILEERGEDGVRQMRFEAKTDAGETFVVDTSSSYTEGLRYAVRPGDRVILALFPNTEGGYDAQIADVVRTGGLALVFALFALLTVAVGFLRGFSSLLGLGVTLAILFAVVFPRILDGADPVLTIALGGAAILAVNMHLSHGFNRRTFVAFASTLVALGLAVVFAELFVAWGRLSGLASEESVFLYWQVGNATLDPRGILLAGIILGAVGVLDDIAVTQGETVAELKDANPGLSPNELFARAMRVGRHHIASTVNTLVLAYAGASLPLFLLFLNSSVSMRAFMNTELVAEEIVRTLAGTAALVLSVPISTLLAARFATSESPVHNRLDGEGSAR</sequence>
<feature type="transmembrane region" description="Helical" evidence="1">
    <location>
        <begin position="185"/>
        <end position="208"/>
    </location>
</feature>
<dbReference type="PANTHER" id="PTHR41771:SF1">
    <property type="entry name" value="MEMBRANE PROTEIN"/>
    <property type="match status" value="1"/>
</dbReference>
<name>A0A1F7TKI1_9BACT</name>
<feature type="transmembrane region" description="Helical" evidence="1">
    <location>
        <begin position="134"/>
        <end position="153"/>
    </location>
</feature>
<accession>A0A1F7TKI1</accession>
<protein>
    <recommendedName>
        <fullName evidence="5">YibE/F family protein</fullName>
    </recommendedName>
</protein>
<feature type="chain" id="PRO_5009532856" description="YibE/F family protein" evidence="2">
    <location>
        <begin position="20"/>
        <end position="371"/>
    </location>
</feature>
<feature type="signal peptide" evidence="2">
    <location>
        <begin position="1"/>
        <end position="19"/>
    </location>
</feature>
<comment type="caution">
    <text evidence="3">The sequence shown here is derived from an EMBL/GenBank/DDBJ whole genome shotgun (WGS) entry which is preliminary data.</text>
</comment>
<feature type="transmembrane region" description="Helical" evidence="1">
    <location>
        <begin position="287"/>
        <end position="309"/>
    </location>
</feature>
<dbReference type="AlphaFoldDB" id="A0A1F7TKI1"/>
<evidence type="ECO:0000313" key="3">
    <source>
        <dbReference type="EMBL" id="OGL66475.1"/>
    </source>
</evidence>
<evidence type="ECO:0008006" key="5">
    <source>
        <dbReference type="Google" id="ProtNLM"/>
    </source>
</evidence>
<gene>
    <name evidence="3" type="ORF">A2856_02170</name>
</gene>